<dbReference type="Pfam" id="PF07686">
    <property type="entry name" value="V-set"/>
    <property type="match status" value="1"/>
</dbReference>
<keyword evidence="8" id="KW-1015">Disulfide bond</keyword>
<comment type="subcellular location">
    <subcellularLocation>
        <location evidence="1">Membrane</location>
        <topology evidence="1">Single-pass type I membrane protein</topology>
    </subcellularLocation>
</comment>
<feature type="signal peptide" evidence="12">
    <location>
        <begin position="1"/>
        <end position="21"/>
    </location>
</feature>
<evidence type="ECO:0000256" key="9">
    <source>
        <dbReference type="ARBA" id="ARBA00023180"/>
    </source>
</evidence>
<name>A0AA88NQ72_CHASR</name>
<dbReference type="GO" id="GO:0015026">
    <property type="term" value="F:coreceptor activity"/>
    <property type="evidence" value="ECO:0007669"/>
    <property type="project" value="InterPro"/>
</dbReference>
<reference evidence="14" key="1">
    <citation type="submission" date="2023-07" db="EMBL/GenBank/DDBJ databases">
        <title>Chromosome-level Genome Assembly of Striped Snakehead (Channa striata).</title>
        <authorList>
            <person name="Liu H."/>
        </authorList>
    </citation>
    <scope>NUCLEOTIDE SEQUENCE</scope>
    <source>
        <strain evidence="14">Gz</strain>
        <tissue evidence="14">Muscle</tissue>
    </source>
</reference>
<dbReference type="GO" id="GO:0050776">
    <property type="term" value="P:regulation of immune response"/>
    <property type="evidence" value="ECO:0007669"/>
    <property type="project" value="InterPro"/>
</dbReference>
<keyword evidence="6" id="KW-1064">Adaptive immunity</keyword>
<keyword evidence="9" id="KW-0325">Glycoprotein</keyword>
<evidence type="ECO:0000256" key="2">
    <source>
        <dbReference type="ARBA" id="ARBA00022692"/>
    </source>
</evidence>
<dbReference type="AlphaFoldDB" id="A0AA88NQ72"/>
<evidence type="ECO:0000256" key="11">
    <source>
        <dbReference type="SAM" id="Phobius"/>
    </source>
</evidence>
<dbReference type="Gene3D" id="2.60.40.10">
    <property type="entry name" value="Immunoglobulins"/>
    <property type="match status" value="1"/>
</dbReference>
<dbReference type="Proteomes" id="UP001187415">
    <property type="component" value="Unassembled WGS sequence"/>
</dbReference>
<keyword evidence="2 11" id="KW-0812">Transmembrane</keyword>
<evidence type="ECO:0000313" key="15">
    <source>
        <dbReference type="Proteomes" id="UP001187415"/>
    </source>
</evidence>
<dbReference type="PANTHER" id="PTHR11292:SF7">
    <property type="entry name" value="T-CELL SURFACE GLYCOPROTEIN CD8 BETA CHAIN-RELATED"/>
    <property type="match status" value="1"/>
</dbReference>
<evidence type="ECO:0000256" key="8">
    <source>
        <dbReference type="ARBA" id="ARBA00023157"/>
    </source>
</evidence>
<keyword evidence="4" id="KW-0391">Immunity</keyword>
<keyword evidence="5 11" id="KW-1133">Transmembrane helix</keyword>
<evidence type="ECO:0000256" key="1">
    <source>
        <dbReference type="ARBA" id="ARBA00004479"/>
    </source>
</evidence>
<dbReference type="GO" id="GO:0002250">
    <property type="term" value="P:adaptive immune response"/>
    <property type="evidence" value="ECO:0007669"/>
    <property type="project" value="UniProtKB-KW"/>
</dbReference>
<dbReference type="GO" id="GO:0016020">
    <property type="term" value="C:membrane"/>
    <property type="evidence" value="ECO:0007669"/>
    <property type="project" value="UniProtKB-SubCell"/>
</dbReference>
<evidence type="ECO:0000259" key="13">
    <source>
        <dbReference type="SMART" id="SM00406"/>
    </source>
</evidence>
<dbReference type="PANTHER" id="PTHR11292">
    <property type="entry name" value="T-CELL SURFACE GLYCOPROTEIN CD8 BETA CHAIN"/>
    <property type="match status" value="1"/>
</dbReference>
<gene>
    <name evidence="14" type="ORF">Q5P01_001958</name>
</gene>
<dbReference type="InterPro" id="IPR042414">
    <property type="entry name" value="CD8B"/>
</dbReference>
<dbReference type="SUPFAM" id="SSF48726">
    <property type="entry name" value="Immunoglobulin"/>
    <property type="match status" value="1"/>
</dbReference>
<sequence>MILLPLGLTLWTVSLWTAGSSQILLTEPTTVLYPKLGGSETIECGCGNITCDSVFWFFSNPSRGTVEFLGRCNNAERANYGKHFEHTRFKMTKRGTTSFMLRIINVTVADTGIYSCVVKEKGITDMWKPGYLLLPGVTPPTLPPVTKRKPPVKPICTCKKSHSGVAPGGCDSYVLWPIVGIVAGLALALICSLYYFSRLPKKCHHHFAKKGQR</sequence>
<dbReference type="EMBL" id="JAUPFM010000001">
    <property type="protein sequence ID" value="KAK2862425.1"/>
    <property type="molecule type" value="Genomic_DNA"/>
</dbReference>
<dbReference type="SMART" id="SM00406">
    <property type="entry name" value="IGv"/>
    <property type="match status" value="1"/>
</dbReference>
<keyword evidence="15" id="KW-1185">Reference proteome</keyword>
<feature type="domain" description="Immunoglobulin V-set" evidence="13">
    <location>
        <begin position="39"/>
        <end position="118"/>
    </location>
</feature>
<comment type="caution">
    <text evidence="14">The sequence shown here is derived from an EMBL/GenBank/DDBJ whole genome shotgun (WGS) entry which is preliminary data.</text>
</comment>
<evidence type="ECO:0000313" key="14">
    <source>
        <dbReference type="EMBL" id="KAK2862425.1"/>
    </source>
</evidence>
<evidence type="ECO:0000256" key="5">
    <source>
        <dbReference type="ARBA" id="ARBA00022989"/>
    </source>
</evidence>
<organism evidence="14 15">
    <name type="scientific">Channa striata</name>
    <name type="common">Snakehead murrel</name>
    <name type="synonym">Ophicephalus striatus</name>
    <dbReference type="NCBI Taxonomy" id="64152"/>
    <lineage>
        <taxon>Eukaryota</taxon>
        <taxon>Metazoa</taxon>
        <taxon>Chordata</taxon>
        <taxon>Craniata</taxon>
        <taxon>Vertebrata</taxon>
        <taxon>Euteleostomi</taxon>
        <taxon>Actinopterygii</taxon>
        <taxon>Neopterygii</taxon>
        <taxon>Teleostei</taxon>
        <taxon>Neoteleostei</taxon>
        <taxon>Acanthomorphata</taxon>
        <taxon>Anabantaria</taxon>
        <taxon>Anabantiformes</taxon>
        <taxon>Channoidei</taxon>
        <taxon>Channidae</taxon>
        <taxon>Channa</taxon>
    </lineage>
</organism>
<proteinExistence type="predicted"/>
<keyword evidence="7 11" id="KW-0472">Membrane</keyword>
<keyword evidence="10" id="KW-0393">Immunoglobulin domain</keyword>
<protein>
    <recommendedName>
        <fullName evidence="13">Immunoglobulin V-set domain-containing protein</fullName>
    </recommendedName>
</protein>
<evidence type="ECO:0000256" key="6">
    <source>
        <dbReference type="ARBA" id="ARBA00023130"/>
    </source>
</evidence>
<evidence type="ECO:0000256" key="3">
    <source>
        <dbReference type="ARBA" id="ARBA00022729"/>
    </source>
</evidence>
<keyword evidence="3 12" id="KW-0732">Signal</keyword>
<dbReference type="GO" id="GO:0042288">
    <property type="term" value="F:MHC class I protein binding"/>
    <property type="evidence" value="ECO:0007669"/>
    <property type="project" value="InterPro"/>
</dbReference>
<feature type="chain" id="PRO_5041647562" description="Immunoglobulin V-set domain-containing protein" evidence="12">
    <location>
        <begin position="22"/>
        <end position="213"/>
    </location>
</feature>
<dbReference type="InterPro" id="IPR013783">
    <property type="entry name" value="Ig-like_fold"/>
</dbReference>
<evidence type="ECO:0000256" key="4">
    <source>
        <dbReference type="ARBA" id="ARBA00022859"/>
    </source>
</evidence>
<accession>A0AA88NQ72</accession>
<feature type="transmembrane region" description="Helical" evidence="11">
    <location>
        <begin position="173"/>
        <end position="196"/>
    </location>
</feature>
<evidence type="ECO:0000256" key="10">
    <source>
        <dbReference type="ARBA" id="ARBA00023319"/>
    </source>
</evidence>
<dbReference type="GO" id="GO:0009986">
    <property type="term" value="C:cell surface"/>
    <property type="evidence" value="ECO:0007669"/>
    <property type="project" value="TreeGrafter"/>
</dbReference>
<dbReference type="InterPro" id="IPR036179">
    <property type="entry name" value="Ig-like_dom_sf"/>
</dbReference>
<evidence type="ECO:0000256" key="7">
    <source>
        <dbReference type="ARBA" id="ARBA00023136"/>
    </source>
</evidence>
<dbReference type="InterPro" id="IPR013106">
    <property type="entry name" value="Ig_V-set"/>
</dbReference>
<evidence type="ECO:0000256" key="12">
    <source>
        <dbReference type="SAM" id="SignalP"/>
    </source>
</evidence>